<evidence type="ECO:0000313" key="8">
    <source>
        <dbReference type="Proteomes" id="UP000807353"/>
    </source>
</evidence>
<keyword evidence="5" id="KW-0496">Mitochondrion</keyword>
<gene>
    <name evidence="7" type="ORF">BDZ94DRAFT_1275718</name>
</gene>
<dbReference type="EMBL" id="MU150428">
    <property type="protein sequence ID" value="KAF9456407.1"/>
    <property type="molecule type" value="Genomic_DNA"/>
</dbReference>
<dbReference type="AlphaFoldDB" id="A0A9P5XRM3"/>
<evidence type="ECO:0000256" key="6">
    <source>
        <dbReference type="ARBA" id="ARBA00023274"/>
    </source>
</evidence>
<proteinExistence type="inferred from homology"/>
<keyword evidence="8" id="KW-1185">Reference proteome</keyword>
<accession>A0A9P5XRM3</accession>
<dbReference type="PANTHER" id="PTHR21338">
    <property type="entry name" value="MITOCHONDRIAL RIBOSOMAL PROTEIN L41"/>
    <property type="match status" value="1"/>
</dbReference>
<dbReference type="GO" id="GO:0006412">
    <property type="term" value="P:translation"/>
    <property type="evidence" value="ECO:0007669"/>
    <property type="project" value="TreeGrafter"/>
</dbReference>
<sequence length="162" mass="17659">MFATVVRLSKASRKPLTTKRGNKDYYKGTRQAYLPGGHRTGAPGRHVIRGKAKYRLEDEKVRVYVAPPLETILLSPLKPYVSIGVGLSKSQQRAAFGKFTTSHGLTPSHLLQVARERIGSDAVQPRTLTEFPPEINATVAESKDVAPAVVDAAKPVTEQARA</sequence>
<dbReference type="Pfam" id="PF09809">
    <property type="entry name" value="MRP-L27"/>
    <property type="match status" value="1"/>
</dbReference>
<evidence type="ECO:0000256" key="2">
    <source>
        <dbReference type="ARBA" id="ARBA00010152"/>
    </source>
</evidence>
<evidence type="ECO:0008006" key="9">
    <source>
        <dbReference type="Google" id="ProtNLM"/>
    </source>
</evidence>
<dbReference type="GO" id="GO:0005762">
    <property type="term" value="C:mitochondrial large ribosomal subunit"/>
    <property type="evidence" value="ECO:0007669"/>
    <property type="project" value="InterPro"/>
</dbReference>
<keyword evidence="4" id="KW-0689">Ribosomal protein</keyword>
<dbReference type="Proteomes" id="UP000807353">
    <property type="component" value="Unassembled WGS sequence"/>
</dbReference>
<dbReference type="PANTHER" id="PTHR21338:SF0">
    <property type="entry name" value="LARGE RIBOSOMAL SUBUNIT PROTEIN ML41"/>
    <property type="match status" value="1"/>
</dbReference>
<organism evidence="7 8">
    <name type="scientific">Collybia nuda</name>
    <dbReference type="NCBI Taxonomy" id="64659"/>
    <lineage>
        <taxon>Eukaryota</taxon>
        <taxon>Fungi</taxon>
        <taxon>Dikarya</taxon>
        <taxon>Basidiomycota</taxon>
        <taxon>Agaricomycotina</taxon>
        <taxon>Agaricomycetes</taxon>
        <taxon>Agaricomycetidae</taxon>
        <taxon>Agaricales</taxon>
        <taxon>Tricholomatineae</taxon>
        <taxon>Clitocybaceae</taxon>
        <taxon>Collybia</taxon>
    </lineage>
</organism>
<dbReference type="GO" id="GO:0003735">
    <property type="term" value="F:structural constituent of ribosome"/>
    <property type="evidence" value="ECO:0007669"/>
    <property type="project" value="InterPro"/>
</dbReference>
<evidence type="ECO:0000313" key="7">
    <source>
        <dbReference type="EMBL" id="KAF9456407.1"/>
    </source>
</evidence>
<comment type="subcellular location">
    <subcellularLocation>
        <location evidence="1">Mitochondrion</location>
    </subcellularLocation>
</comment>
<dbReference type="OrthoDB" id="408933at2759"/>
<reference evidence="7" key="1">
    <citation type="submission" date="2020-11" db="EMBL/GenBank/DDBJ databases">
        <authorList>
            <consortium name="DOE Joint Genome Institute"/>
            <person name="Ahrendt S."/>
            <person name="Riley R."/>
            <person name="Andreopoulos W."/>
            <person name="Labutti K."/>
            <person name="Pangilinan J."/>
            <person name="Ruiz-Duenas F.J."/>
            <person name="Barrasa J.M."/>
            <person name="Sanchez-Garcia M."/>
            <person name="Camarero S."/>
            <person name="Miyauchi S."/>
            <person name="Serrano A."/>
            <person name="Linde D."/>
            <person name="Babiker R."/>
            <person name="Drula E."/>
            <person name="Ayuso-Fernandez I."/>
            <person name="Pacheco R."/>
            <person name="Padilla G."/>
            <person name="Ferreira P."/>
            <person name="Barriuso J."/>
            <person name="Kellner H."/>
            <person name="Castanera R."/>
            <person name="Alfaro M."/>
            <person name="Ramirez L."/>
            <person name="Pisabarro A.G."/>
            <person name="Kuo A."/>
            <person name="Tritt A."/>
            <person name="Lipzen A."/>
            <person name="He G."/>
            <person name="Yan M."/>
            <person name="Ng V."/>
            <person name="Cullen D."/>
            <person name="Martin F."/>
            <person name="Rosso M.-N."/>
            <person name="Henrissat B."/>
            <person name="Hibbett D."/>
            <person name="Martinez A.T."/>
            <person name="Grigoriev I.V."/>
        </authorList>
    </citation>
    <scope>NUCLEOTIDE SEQUENCE</scope>
    <source>
        <strain evidence="7">CBS 247.69</strain>
    </source>
</reference>
<evidence type="ECO:0000256" key="1">
    <source>
        <dbReference type="ARBA" id="ARBA00004173"/>
    </source>
</evidence>
<protein>
    <recommendedName>
        <fullName evidence="9">Ribosomal protein L27</fullName>
    </recommendedName>
</protein>
<keyword evidence="3" id="KW-0809">Transit peptide</keyword>
<comment type="caution">
    <text evidence="7">The sequence shown here is derived from an EMBL/GenBank/DDBJ whole genome shotgun (WGS) entry which is preliminary data.</text>
</comment>
<keyword evidence="6" id="KW-0687">Ribonucleoprotein</keyword>
<dbReference type="InterPro" id="IPR019189">
    <property type="entry name" value="Ribosomal_mL41"/>
</dbReference>
<evidence type="ECO:0000256" key="5">
    <source>
        <dbReference type="ARBA" id="ARBA00023128"/>
    </source>
</evidence>
<name>A0A9P5XRM3_9AGAR</name>
<evidence type="ECO:0000256" key="4">
    <source>
        <dbReference type="ARBA" id="ARBA00022980"/>
    </source>
</evidence>
<evidence type="ECO:0000256" key="3">
    <source>
        <dbReference type="ARBA" id="ARBA00022946"/>
    </source>
</evidence>
<comment type="similarity">
    <text evidence="2">Belongs to the mitochondrion-specific ribosomal protein mL41 family.</text>
</comment>